<protein>
    <submittedName>
        <fullName evidence="1">Uncharacterized protein</fullName>
    </submittedName>
</protein>
<accession>A0AAV5PB33</accession>
<dbReference type="AlphaFoldDB" id="A0AAV5PB33"/>
<evidence type="ECO:0000313" key="1">
    <source>
        <dbReference type="EMBL" id="GMB86270.1"/>
    </source>
</evidence>
<dbReference type="Proteomes" id="UP001165243">
    <property type="component" value="Unassembled WGS sequence"/>
</dbReference>
<name>A0AAV5PB33_LACDE</name>
<proteinExistence type="predicted"/>
<gene>
    <name evidence="1" type="ORF">ME0900_06430</name>
</gene>
<sequence>MNTGKGKMEEVEAVLKRLLAGRVWPASLGRELESKRICLSDLLLDKQRKNVIKPADVPLIRQALGELRKNFQEEVKKVLQTEQEMASDAARLAWLLLQLFAKKRKRVRDLTADQLALLQTEEAKKYVLFHGPRVYFRNNACFLTNTFPAELVHINDLAGLKGQPAAFSVLLQGEEVDGEELRSWLDLFGPLYEEKYFGKHYGPGVELAGFQISSGKRDPRIYYVLRYLLKDKEPEARSKNLAALPLKTILRRNLVCHEAFK</sequence>
<comment type="caution">
    <text evidence="1">The sequence shown here is derived from an EMBL/GenBank/DDBJ whole genome shotgun (WGS) entry which is preliminary data.</text>
</comment>
<dbReference type="EMBL" id="BSWK01000006">
    <property type="protein sequence ID" value="GMB86270.1"/>
    <property type="molecule type" value="Genomic_DNA"/>
</dbReference>
<organism evidence="1 2">
    <name type="scientific">Lactobacillus delbrueckii subsp. bulgaricus</name>
    <dbReference type="NCBI Taxonomy" id="1585"/>
    <lineage>
        <taxon>Bacteria</taxon>
        <taxon>Bacillati</taxon>
        <taxon>Bacillota</taxon>
        <taxon>Bacilli</taxon>
        <taxon>Lactobacillales</taxon>
        <taxon>Lactobacillaceae</taxon>
        <taxon>Lactobacillus</taxon>
    </lineage>
</organism>
<evidence type="ECO:0000313" key="2">
    <source>
        <dbReference type="Proteomes" id="UP001165243"/>
    </source>
</evidence>
<reference evidence="1" key="1">
    <citation type="submission" date="2023-04" db="EMBL/GenBank/DDBJ databases">
        <title>Draft genome sequences of Lactobacillus delbrueckii subsp. bulgaricus ME-900 and ME-901 with improved acid tolerance.</title>
        <authorList>
            <person name="Ishida T."/>
            <person name="Yamamoto E."/>
            <person name="Koizumi A."/>
            <person name="Fujiwara S."/>
            <person name="Makino S."/>
            <person name="Kano H."/>
            <person name="Kimura K."/>
        </authorList>
    </citation>
    <scope>NUCLEOTIDE SEQUENCE</scope>
    <source>
        <strain evidence="1">ME-900</strain>
    </source>
</reference>